<dbReference type="GO" id="GO:0009288">
    <property type="term" value="C:bacterial-type flagellum"/>
    <property type="evidence" value="ECO:0007669"/>
    <property type="project" value="UniProtKB-SubCell"/>
</dbReference>
<dbReference type="InterPro" id="IPR001492">
    <property type="entry name" value="Flagellin"/>
</dbReference>
<organism evidence="6 7">
    <name type="scientific">Hydrogenophaga intermedia</name>
    <dbReference type="NCBI Taxonomy" id="65786"/>
    <lineage>
        <taxon>Bacteria</taxon>
        <taxon>Pseudomonadati</taxon>
        <taxon>Pseudomonadota</taxon>
        <taxon>Betaproteobacteria</taxon>
        <taxon>Burkholderiales</taxon>
        <taxon>Comamonadaceae</taxon>
        <taxon>Hydrogenophaga</taxon>
    </lineage>
</organism>
<dbReference type="GO" id="GO:0005198">
    <property type="term" value="F:structural molecule activity"/>
    <property type="evidence" value="ECO:0007669"/>
    <property type="project" value="UniProtKB-UniRule"/>
</dbReference>
<keyword evidence="6" id="KW-0966">Cell projection</keyword>
<evidence type="ECO:0000256" key="1">
    <source>
        <dbReference type="ARBA" id="ARBA00005709"/>
    </source>
</evidence>
<reference evidence="7" key="1">
    <citation type="submission" date="2014-02" db="EMBL/GenBank/DDBJ databases">
        <authorList>
            <person name="Gan H."/>
        </authorList>
    </citation>
    <scope>NUCLEOTIDE SEQUENCE [LARGE SCALE GENOMIC DNA]</scope>
    <source>
        <strain evidence="7">S1</strain>
    </source>
</reference>
<feature type="domain" description="Flagellin C-terminal" evidence="5">
    <location>
        <begin position="211"/>
        <end position="295"/>
    </location>
</feature>
<evidence type="ECO:0000313" key="6">
    <source>
        <dbReference type="EMBL" id="CDN87186.1"/>
    </source>
</evidence>
<sequence>MLSLHTNAASLSTQNALGGVQKALSSSLTRLGTGFRINSAMDDAAGLQIATRMNAQSRGITVAMRNTQNGISMMQTAEGGLKEMTNILTRMKDLATEAANGSSTQEDRDALQAEYDQLGEELGNIIKNTAFAGERSFSDGTTTDGTNGKLSAAVTFQIGASTDETMEVDISTALGDLTTALDGLAASYAAGADPAAPGTEIATSAAANTIIDTIGDSLDTIGAVRAQMGAASNRLESVYNNLGNMRMQTEQSKGRIMDVDYASETANMTKNQMLMQASTSMLRSSSSMSQLVMALVQ</sequence>
<dbReference type="PRINTS" id="PR00207">
    <property type="entry name" value="FLAGELLIN"/>
</dbReference>
<evidence type="ECO:0000259" key="4">
    <source>
        <dbReference type="Pfam" id="PF00669"/>
    </source>
</evidence>
<evidence type="ECO:0000313" key="7">
    <source>
        <dbReference type="Proteomes" id="UP000028878"/>
    </source>
</evidence>
<comment type="function">
    <text evidence="3">Flagellin is the subunit protein which polymerizes to form the filaments of bacterial flagella.</text>
</comment>
<keyword evidence="7" id="KW-1185">Reference proteome</keyword>
<dbReference type="InterPro" id="IPR046358">
    <property type="entry name" value="Flagellin_C"/>
</dbReference>
<evidence type="ECO:0000256" key="2">
    <source>
        <dbReference type="ARBA" id="ARBA00023143"/>
    </source>
</evidence>
<dbReference type="AlphaFoldDB" id="A0A1L1PMB1"/>
<keyword evidence="6" id="KW-0969">Cilium</keyword>
<keyword evidence="6" id="KW-0282">Flagellum</keyword>
<dbReference type="Pfam" id="PF00669">
    <property type="entry name" value="Flagellin_N"/>
    <property type="match status" value="1"/>
</dbReference>
<dbReference type="InterPro" id="IPR001029">
    <property type="entry name" value="Flagellin_N"/>
</dbReference>
<gene>
    <name evidence="6" type="ORF">BN948_01605</name>
</gene>
<dbReference type="PANTHER" id="PTHR42792">
    <property type="entry name" value="FLAGELLIN"/>
    <property type="match status" value="1"/>
</dbReference>
<dbReference type="RefSeq" id="WP_009518088.1">
    <property type="nucleotide sequence ID" value="NZ_CCAE010000009.1"/>
</dbReference>
<evidence type="ECO:0000259" key="5">
    <source>
        <dbReference type="Pfam" id="PF00700"/>
    </source>
</evidence>
<protein>
    <recommendedName>
        <fullName evidence="3">Flagellin</fullName>
    </recommendedName>
</protein>
<reference evidence="7" key="2">
    <citation type="submission" date="2014-11" db="EMBL/GenBank/DDBJ databases">
        <title>Draft genome sequence of Hydrogenophaga intermedia S1.</title>
        <authorList>
            <person name="Gan H.M."/>
            <person name="Chew T.H."/>
            <person name="Stolz A."/>
        </authorList>
    </citation>
    <scope>NUCLEOTIDE SEQUENCE [LARGE SCALE GENOMIC DNA]</scope>
    <source>
        <strain evidence="7">S1</strain>
    </source>
</reference>
<comment type="similarity">
    <text evidence="1 3">Belongs to the bacterial flagellin family.</text>
</comment>
<keyword evidence="2 3" id="KW-0975">Bacterial flagellum</keyword>
<dbReference type="PANTHER" id="PTHR42792:SF2">
    <property type="entry name" value="FLAGELLIN"/>
    <property type="match status" value="1"/>
</dbReference>
<dbReference type="EMBL" id="CCAE010000009">
    <property type="protein sequence ID" value="CDN87186.1"/>
    <property type="molecule type" value="Genomic_DNA"/>
</dbReference>
<comment type="subcellular location">
    <subcellularLocation>
        <location evidence="3">Secreted</location>
    </subcellularLocation>
    <subcellularLocation>
        <location evidence="3">Bacterial flagellum</location>
    </subcellularLocation>
</comment>
<dbReference type="Pfam" id="PF00700">
    <property type="entry name" value="Flagellin_C"/>
    <property type="match status" value="1"/>
</dbReference>
<dbReference type="SUPFAM" id="SSF64518">
    <property type="entry name" value="Phase 1 flagellin"/>
    <property type="match status" value="1"/>
</dbReference>
<accession>A0A1L1PMB1</accession>
<dbReference type="Proteomes" id="UP000028878">
    <property type="component" value="Unassembled WGS sequence"/>
</dbReference>
<keyword evidence="3" id="KW-0964">Secreted</keyword>
<dbReference type="Gene3D" id="1.20.1330.10">
    <property type="entry name" value="f41 fragment of flagellin, N-terminal domain"/>
    <property type="match status" value="1"/>
</dbReference>
<feature type="domain" description="Flagellin N-terminal" evidence="4">
    <location>
        <begin position="6"/>
        <end position="139"/>
    </location>
</feature>
<evidence type="ECO:0000256" key="3">
    <source>
        <dbReference type="RuleBase" id="RU362073"/>
    </source>
</evidence>
<proteinExistence type="inferred from homology"/>
<name>A0A1L1PMB1_HYDIT</name>
<dbReference type="GO" id="GO:0005576">
    <property type="term" value="C:extracellular region"/>
    <property type="evidence" value="ECO:0007669"/>
    <property type="project" value="UniProtKB-SubCell"/>
</dbReference>